<organism evidence="4 5">
    <name type="scientific">Helobdella robusta</name>
    <name type="common">Californian leech</name>
    <dbReference type="NCBI Taxonomy" id="6412"/>
    <lineage>
        <taxon>Eukaryota</taxon>
        <taxon>Metazoa</taxon>
        <taxon>Spiralia</taxon>
        <taxon>Lophotrochozoa</taxon>
        <taxon>Annelida</taxon>
        <taxon>Clitellata</taxon>
        <taxon>Hirudinea</taxon>
        <taxon>Rhynchobdellida</taxon>
        <taxon>Glossiphoniidae</taxon>
        <taxon>Helobdella</taxon>
    </lineage>
</organism>
<dbReference type="InParanoid" id="T1FKC1"/>
<keyword evidence="2" id="KW-0812">Transmembrane</keyword>
<evidence type="ECO:0000313" key="3">
    <source>
        <dbReference type="EMBL" id="ESO09725.1"/>
    </source>
</evidence>
<dbReference type="EMBL" id="KB095927">
    <property type="protein sequence ID" value="ESO09725.1"/>
    <property type="molecule type" value="Genomic_DNA"/>
</dbReference>
<evidence type="ECO:0000313" key="5">
    <source>
        <dbReference type="Proteomes" id="UP000015101"/>
    </source>
</evidence>
<sequence length="139" mass="16049">MWNQLALQSDQYWIGLTTTLLFWKRSGLVISLGVALFLLVTSIIALTILLVKNRRYAKEITSFRMNNDKNSAKQRVTTAKDTSHRQNYHTTDDNNDRFQYSQLGPPINPEMSNSTYTSLIQKNVDDVYYSPNLNLPPYL</sequence>
<evidence type="ECO:0000256" key="1">
    <source>
        <dbReference type="SAM" id="MobiDB-lite"/>
    </source>
</evidence>
<dbReference type="GeneID" id="20209270"/>
<reference evidence="4" key="3">
    <citation type="submission" date="2015-06" db="UniProtKB">
        <authorList>
            <consortium name="EnsemblMetazoa"/>
        </authorList>
    </citation>
    <scope>IDENTIFICATION</scope>
</reference>
<protein>
    <submittedName>
        <fullName evidence="3 4">Uncharacterized protein</fullName>
    </submittedName>
</protein>
<dbReference type="KEGG" id="hro:HELRODRAFT_183943"/>
<dbReference type="EMBL" id="AMQM01009086">
    <property type="status" value="NOT_ANNOTATED_CDS"/>
    <property type="molecule type" value="Genomic_DNA"/>
</dbReference>
<reference evidence="5" key="1">
    <citation type="submission" date="2012-12" db="EMBL/GenBank/DDBJ databases">
        <authorList>
            <person name="Hellsten U."/>
            <person name="Grimwood J."/>
            <person name="Chapman J.A."/>
            <person name="Shapiro H."/>
            <person name="Aerts A."/>
            <person name="Otillar R.P."/>
            <person name="Terry A.Y."/>
            <person name="Boore J.L."/>
            <person name="Simakov O."/>
            <person name="Marletaz F."/>
            <person name="Cho S.-J."/>
            <person name="Edsinger-Gonzales E."/>
            <person name="Havlak P."/>
            <person name="Kuo D.-H."/>
            <person name="Larsson T."/>
            <person name="Lv J."/>
            <person name="Arendt D."/>
            <person name="Savage R."/>
            <person name="Osoegawa K."/>
            <person name="de Jong P."/>
            <person name="Lindberg D.R."/>
            <person name="Seaver E.C."/>
            <person name="Weisblat D.A."/>
            <person name="Putnam N.H."/>
            <person name="Grigoriev I.V."/>
            <person name="Rokhsar D.S."/>
        </authorList>
    </citation>
    <scope>NUCLEOTIDE SEQUENCE</scope>
</reference>
<dbReference type="HOGENOM" id="CLU_1847292_0_0_1"/>
<gene>
    <name evidence="4" type="primary">20209270</name>
    <name evidence="3" type="ORF">HELRODRAFT_183943</name>
</gene>
<keyword evidence="2" id="KW-0472">Membrane</keyword>
<keyword evidence="2" id="KW-1133">Transmembrane helix</keyword>
<dbReference type="Proteomes" id="UP000015101">
    <property type="component" value="Unassembled WGS sequence"/>
</dbReference>
<reference evidence="3 5" key="2">
    <citation type="journal article" date="2013" name="Nature">
        <title>Insights into bilaterian evolution from three spiralian genomes.</title>
        <authorList>
            <person name="Simakov O."/>
            <person name="Marletaz F."/>
            <person name="Cho S.J."/>
            <person name="Edsinger-Gonzales E."/>
            <person name="Havlak P."/>
            <person name="Hellsten U."/>
            <person name="Kuo D.H."/>
            <person name="Larsson T."/>
            <person name="Lv J."/>
            <person name="Arendt D."/>
            <person name="Savage R."/>
            <person name="Osoegawa K."/>
            <person name="de Jong P."/>
            <person name="Grimwood J."/>
            <person name="Chapman J.A."/>
            <person name="Shapiro H."/>
            <person name="Aerts A."/>
            <person name="Otillar R.P."/>
            <person name="Terry A.Y."/>
            <person name="Boore J.L."/>
            <person name="Grigoriev I.V."/>
            <person name="Lindberg D.R."/>
            <person name="Seaver E.C."/>
            <person name="Weisblat D.A."/>
            <person name="Putnam N.H."/>
            <person name="Rokhsar D.S."/>
        </authorList>
    </citation>
    <scope>NUCLEOTIDE SEQUENCE</scope>
</reference>
<dbReference type="AlphaFoldDB" id="T1FKC1"/>
<name>T1FKC1_HELRO</name>
<dbReference type="CTD" id="20209270"/>
<accession>T1FKC1</accession>
<proteinExistence type="predicted"/>
<evidence type="ECO:0000313" key="4">
    <source>
        <dbReference type="EnsemblMetazoa" id="HelroP183943"/>
    </source>
</evidence>
<keyword evidence="5" id="KW-1185">Reference proteome</keyword>
<dbReference type="EnsemblMetazoa" id="HelroT183943">
    <property type="protein sequence ID" value="HelroP183943"/>
    <property type="gene ID" value="HelroG183943"/>
</dbReference>
<dbReference type="RefSeq" id="XP_009012195.1">
    <property type="nucleotide sequence ID" value="XM_009013947.1"/>
</dbReference>
<feature type="transmembrane region" description="Helical" evidence="2">
    <location>
        <begin position="28"/>
        <end position="51"/>
    </location>
</feature>
<evidence type="ECO:0000256" key="2">
    <source>
        <dbReference type="SAM" id="Phobius"/>
    </source>
</evidence>
<feature type="region of interest" description="Disordered" evidence="1">
    <location>
        <begin position="71"/>
        <end position="99"/>
    </location>
</feature>